<evidence type="ECO:0000256" key="6">
    <source>
        <dbReference type="ARBA" id="ARBA00022946"/>
    </source>
</evidence>
<keyword evidence="7" id="KW-1133">Transmembrane helix</keyword>
<feature type="non-terminal residue" evidence="9">
    <location>
        <position position="1"/>
    </location>
</feature>
<dbReference type="Pfam" id="PF11891">
    <property type="entry name" value="RETICULATA-like"/>
    <property type="match status" value="2"/>
</dbReference>
<keyword evidence="10" id="KW-1185">Reference proteome</keyword>
<gene>
    <name evidence="9" type="ORF">CISIN_1g037984mg</name>
</gene>
<comment type="similarity">
    <text evidence="2">Belongs to the RETICULATA family.</text>
</comment>
<dbReference type="GO" id="GO:0031969">
    <property type="term" value="C:chloroplast membrane"/>
    <property type="evidence" value="ECO:0007669"/>
    <property type="project" value="UniProtKB-SubCell"/>
</dbReference>
<evidence type="ECO:0000313" key="9">
    <source>
        <dbReference type="EMBL" id="KDO38242.1"/>
    </source>
</evidence>
<dbReference type="InterPro" id="IPR021825">
    <property type="entry name" value="RETICULATA-related"/>
</dbReference>
<evidence type="ECO:0000256" key="4">
    <source>
        <dbReference type="ARBA" id="ARBA00022640"/>
    </source>
</evidence>
<keyword evidence="3" id="KW-0150">Chloroplast</keyword>
<reference evidence="9 10" key="1">
    <citation type="submission" date="2014-04" db="EMBL/GenBank/DDBJ databases">
        <authorList>
            <consortium name="International Citrus Genome Consortium"/>
            <person name="Gmitter F."/>
            <person name="Chen C."/>
            <person name="Farmerie W."/>
            <person name="Harkins T."/>
            <person name="Desany B."/>
            <person name="Mohiuddin M."/>
            <person name="Kodira C."/>
            <person name="Borodovsky M."/>
            <person name="Lomsadze A."/>
            <person name="Burns P."/>
            <person name="Jenkins J."/>
            <person name="Prochnik S."/>
            <person name="Shu S."/>
            <person name="Chapman J."/>
            <person name="Pitluck S."/>
            <person name="Schmutz J."/>
            <person name="Rokhsar D."/>
        </authorList>
    </citation>
    <scope>NUCLEOTIDE SEQUENCE</scope>
</reference>
<dbReference type="Proteomes" id="UP000027120">
    <property type="component" value="Unassembled WGS sequence"/>
</dbReference>
<dbReference type="PANTHER" id="PTHR31038">
    <property type="entry name" value="EXPRESSED PROTEIN-RELATED"/>
    <property type="match status" value="1"/>
</dbReference>
<proteinExistence type="inferred from homology"/>
<organism evidence="9 10">
    <name type="scientific">Citrus sinensis</name>
    <name type="common">Sweet orange</name>
    <name type="synonym">Citrus aurantium var. sinensis</name>
    <dbReference type="NCBI Taxonomy" id="2711"/>
    <lineage>
        <taxon>Eukaryota</taxon>
        <taxon>Viridiplantae</taxon>
        <taxon>Streptophyta</taxon>
        <taxon>Embryophyta</taxon>
        <taxon>Tracheophyta</taxon>
        <taxon>Spermatophyta</taxon>
        <taxon>Magnoliopsida</taxon>
        <taxon>eudicotyledons</taxon>
        <taxon>Gunneridae</taxon>
        <taxon>Pentapetalae</taxon>
        <taxon>rosids</taxon>
        <taxon>malvids</taxon>
        <taxon>Sapindales</taxon>
        <taxon>Rutaceae</taxon>
        <taxon>Aurantioideae</taxon>
        <taxon>Citrus</taxon>
    </lineage>
</organism>
<evidence type="ECO:0000256" key="3">
    <source>
        <dbReference type="ARBA" id="ARBA00022528"/>
    </source>
</evidence>
<evidence type="ECO:0000313" key="10">
    <source>
        <dbReference type="Proteomes" id="UP000027120"/>
    </source>
</evidence>
<evidence type="ECO:0000256" key="7">
    <source>
        <dbReference type="ARBA" id="ARBA00022989"/>
    </source>
</evidence>
<dbReference type="PANTHER" id="PTHR31038:SF2">
    <property type="entry name" value="PROTEIN RETICULATA-RELATED 1, CHLOROPLASTIC"/>
    <property type="match status" value="1"/>
</dbReference>
<dbReference type="EMBL" id="KK788411">
    <property type="protein sequence ID" value="KDO38242.1"/>
    <property type="molecule type" value="Genomic_DNA"/>
</dbReference>
<dbReference type="GO" id="GO:0099402">
    <property type="term" value="P:plant organ development"/>
    <property type="evidence" value="ECO:0000318"/>
    <property type="project" value="GO_Central"/>
</dbReference>
<evidence type="ECO:0000256" key="8">
    <source>
        <dbReference type="ARBA" id="ARBA00023136"/>
    </source>
</evidence>
<sequence>FLCINCCCPRMLADPAFLYKLLVEQAPIIGCTVWWELENRKDRRLINVCSLSFPNNILERSCPFREFDLQKRIHSLFYKAAELCMVGLTAGAVQGSLSNYLAGKKDRLSVTIPSVSTNALGYGAFLGLCANMRYQLLCGFDRAVINHFDVIGVALFLSTALRSLPLSLLRICLLIYISIYIDRLFWSNQITIVLMFCLLNF</sequence>
<dbReference type="AlphaFoldDB" id="A0A067DGW5"/>
<accession>A0A067DGW5</accession>
<dbReference type="STRING" id="2711.A0A067DGW5"/>
<name>A0A067DGW5_CITSI</name>
<evidence type="ECO:0000256" key="2">
    <source>
        <dbReference type="ARBA" id="ARBA00010793"/>
    </source>
</evidence>
<evidence type="ECO:0000256" key="1">
    <source>
        <dbReference type="ARBA" id="ARBA00004508"/>
    </source>
</evidence>
<keyword evidence="8" id="KW-0472">Membrane</keyword>
<evidence type="ECO:0000256" key="5">
    <source>
        <dbReference type="ARBA" id="ARBA00022692"/>
    </source>
</evidence>
<keyword evidence="5" id="KW-0812">Transmembrane</keyword>
<protein>
    <submittedName>
        <fullName evidence="9">Uncharacterized protein</fullName>
    </submittedName>
</protein>
<keyword evidence="6" id="KW-0809">Transit peptide</keyword>
<comment type="subcellular location">
    <subcellularLocation>
        <location evidence="1">Plastid</location>
        <location evidence="1">Chloroplast membrane</location>
        <topology evidence="1">Multi-pass membrane protein</topology>
    </subcellularLocation>
</comment>
<keyword evidence="4" id="KW-0934">Plastid</keyword>